<dbReference type="InterPro" id="IPR004866">
    <property type="entry name" value="CHB/HEX_N_dom"/>
</dbReference>
<dbReference type="InterPro" id="IPR025705">
    <property type="entry name" value="Beta_hexosaminidase_sua/sub"/>
</dbReference>
<dbReference type="GO" id="GO:0030203">
    <property type="term" value="P:glycosaminoglycan metabolic process"/>
    <property type="evidence" value="ECO:0007669"/>
    <property type="project" value="TreeGrafter"/>
</dbReference>
<evidence type="ECO:0000256" key="3">
    <source>
        <dbReference type="ARBA" id="ARBA00012663"/>
    </source>
</evidence>
<dbReference type="SUPFAM" id="SSF49384">
    <property type="entry name" value="Carbohydrate-binding domain"/>
    <property type="match status" value="1"/>
</dbReference>
<evidence type="ECO:0000256" key="8">
    <source>
        <dbReference type="PIRSR" id="PIRSR625705-1"/>
    </source>
</evidence>
<evidence type="ECO:0000256" key="1">
    <source>
        <dbReference type="ARBA" id="ARBA00001231"/>
    </source>
</evidence>
<dbReference type="Pfam" id="PF03174">
    <property type="entry name" value="CHB_HEX_C"/>
    <property type="match status" value="1"/>
</dbReference>
<evidence type="ECO:0000256" key="2">
    <source>
        <dbReference type="ARBA" id="ARBA00006285"/>
    </source>
</evidence>
<dbReference type="CDD" id="cd02847">
    <property type="entry name" value="E_set_Chitobiase_C"/>
    <property type="match status" value="1"/>
</dbReference>
<evidence type="ECO:0000259" key="10">
    <source>
        <dbReference type="SMART" id="SM01081"/>
    </source>
</evidence>
<dbReference type="GO" id="GO:0030247">
    <property type="term" value="F:polysaccharide binding"/>
    <property type="evidence" value="ECO:0007669"/>
    <property type="project" value="InterPro"/>
</dbReference>
<reference evidence="11 12" key="1">
    <citation type="submission" date="2018-09" db="EMBL/GenBank/DDBJ databases">
        <title>Phylogeny of the Shewanellaceae, and recommendation for two new genera, Pseudoshewanella and Parashewanella.</title>
        <authorList>
            <person name="Wang G."/>
        </authorList>
    </citation>
    <scope>NUCLEOTIDE SEQUENCE [LARGE SCALE GENOMIC DNA]</scope>
    <source>
        <strain evidence="11 12">KCTC 22492</strain>
    </source>
</reference>
<evidence type="ECO:0000313" key="11">
    <source>
        <dbReference type="EMBL" id="RJY07633.1"/>
    </source>
</evidence>
<proteinExistence type="inferred from homology"/>
<dbReference type="AlphaFoldDB" id="A0A3A6TCI1"/>
<feature type="active site" description="Proton donor" evidence="8">
    <location>
        <position position="563"/>
    </location>
</feature>
<comment type="catalytic activity">
    <reaction evidence="1">
        <text>Hydrolysis of terminal non-reducing N-acetyl-D-hexosamine residues in N-acetyl-beta-D-hexosaminides.</text>
        <dbReference type="EC" id="3.2.1.52"/>
    </reaction>
</comment>
<evidence type="ECO:0000313" key="12">
    <source>
        <dbReference type="Proteomes" id="UP000273022"/>
    </source>
</evidence>
<feature type="domain" description="Chitobiase/beta-hexosaminidases N-terminal" evidence="10">
    <location>
        <begin position="54"/>
        <end position="219"/>
    </location>
</feature>
<dbReference type="InterPro" id="IPR004867">
    <property type="entry name" value="CHB_C_dom"/>
</dbReference>
<comment type="similarity">
    <text evidence="2">Belongs to the glycosyl hydrolase 20 family.</text>
</comment>
<feature type="chain" id="PRO_5017464898" description="beta-N-acetylhexosaminidase" evidence="9">
    <location>
        <begin position="24"/>
        <end position="895"/>
    </location>
</feature>
<accession>A0A3A6TCI1</accession>
<sequence length="895" mass="102088">MCLSKNLPMRLAISLVIVTGAHAQTSVNQKEQPIGSLTQERALTSQETLHQFAQYLDIKYQLISNYPEQICDSEKKDKRCFLVRISFTPKHDFIAKNWRIIFSQMRPVKKVLSNDFGIKIIQGDLNEIIPREHFSGFKADNTYHLDFLAEHWQLAESDAMPNYYIVAGNLKPEIIASTQLNYDLQTQLEVRPYAPAFNDLEVQYKRSKTDKLPYDGAKQVFKDNRDIKAIPTKIQGQILPTPKRLKINQSQMVSLANGLFFDYQNLSKKVKPEDLDPAIKRLQVLGVKQNEKGIVVRFKTNPMLVPESYQLTVTPKLITIYGKDAASYSYGLSSIASAVHLSSLSLPEMVIEDSPRYEFRGMHLDVSRNFRSKEYVLKLLDQMAAYKLNALHLHMADDEGWRLQIQDLPELTQVGSRRCHDLTESRCLLPQLGSGPDDKANPDVNGFYSKQDYIEILTYAAARQIQVIPSMDMPGHSRAAIRSMEARYRNLMAKNQPEEAEMYRLLDPLDKTEYRSVQYYNDNTLNVCLPSTYAFVDKVIEEITRLHEQAGAPLAIYHIGADETAGAWLNSPACEGFVANRNNGIEDKSQLGAYFIERIANMLDDKGIKAAGWSDGLGHVNPEKMPNSVHTNLWDILSHGGHKNVHNQLALGWDAVLSTPDVLYFDMPSAADPREHGYYWASRKTNSRQIHSFMPDNLPANAEQWRDIENKPYQADDRLEKKVGKFANQPKERKHHVAGLQGQLWTETIRSDVMADSMIYPRMLLLAEKAWHKPQWEVPYDYGGLLYNAESEYFTPFAREQQRTDWQRIANHLGHNELAKLELQGVIYRLPPPGAKIINGKLHANVSFPGLEIQFKLPGKDWQTYTNPISVKAPVELRSVSHLGNRASRSQFIEE</sequence>
<dbReference type="Pfam" id="PF03173">
    <property type="entry name" value="CHB_HEX"/>
    <property type="match status" value="1"/>
</dbReference>
<dbReference type="GO" id="GO:0004563">
    <property type="term" value="F:beta-N-acetylhexosaminidase activity"/>
    <property type="evidence" value="ECO:0007669"/>
    <property type="project" value="UniProtKB-EC"/>
</dbReference>
<dbReference type="SUPFAM" id="SSF55545">
    <property type="entry name" value="beta-N-acetylhexosaminidase-like domain"/>
    <property type="match status" value="1"/>
</dbReference>
<dbReference type="SMART" id="SM01081">
    <property type="entry name" value="CHB_HEX"/>
    <property type="match status" value="1"/>
</dbReference>
<keyword evidence="4" id="KW-0378">Hydrolase</keyword>
<name>A0A3A6TCI1_9GAMM</name>
<keyword evidence="9" id="KW-0732">Signal</keyword>
<dbReference type="SUPFAM" id="SSF51445">
    <property type="entry name" value="(Trans)glycosidases"/>
    <property type="match status" value="1"/>
</dbReference>
<dbReference type="Pfam" id="PF00728">
    <property type="entry name" value="Glyco_hydro_20"/>
    <property type="match status" value="1"/>
</dbReference>
<dbReference type="InterPro" id="IPR015882">
    <property type="entry name" value="HEX_bac_N"/>
</dbReference>
<dbReference type="InterPro" id="IPR013783">
    <property type="entry name" value="Ig-like_fold"/>
</dbReference>
<dbReference type="PRINTS" id="PR00738">
    <property type="entry name" value="GLHYDRLASE20"/>
</dbReference>
<dbReference type="SUPFAM" id="SSF81296">
    <property type="entry name" value="E set domains"/>
    <property type="match status" value="1"/>
</dbReference>
<dbReference type="PANTHER" id="PTHR22600">
    <property type="entry name" value="BETA-HEXOSAMINIDASE"/>
    <property type="match status" value="1"/>
</dbReference>
<gene>
    <name evidence="11" type="ORF">D5R81_15385</name>
</gene>
<evidence type="ECO:0000256" key="4">
    <source>
        <dbReference type="ARBA" id="ARBA00022801"/>
    </source>
</evidence>
<dbReference type="InterPro" id="IPR014756">
    <property type="entry name" value="Ig_E-set"/>
</dbReference>
<dbReference type="InterPro" id="IPR008965">
    <property type="entry name" value="CBM2/CBM3_carb-bd_dom_sf"/>
</dbReference>
<dbReference type="Pfam" id="PF02838">
    <property type="entry name" value="Glyco_hydro_20b"/>
    <property type="match status" value="1"/>
</dbReference>
<evidence type="ECO:0000256" key="7">
    <source>
        <dbReference type="ARBA" id="ARBA00033000"/>
    </source>
</evidence>
<dbReference type="EMBL" id="QYYH01000114">
    <property type="protein sequence ID" value="RJY07633.1"/>
    <property type="molecule type" value="Genomic_DNA"/>
</dbReference>
<evidence type="ECO:0000256" key="6">
    <source>
        <dbReference type="ARBA" id="ARBA00030512"/>
    </source>
</evidence>
<dbReference type="Proteomes" id="UP000273022">
    <property type="component" value="Unassembled WGS sequence"/>
</dbReference>
<dbReference type="PANTHER" id="PTHR22600:SF57">
    <property type="entry name" value="BETA-N-ACETYLHEXOSAMINIDASE"/>
    <property type="match status" value="1"/>
</dbReference>
<dbReference type="InterPro" id="IPR012291">
    <property type="entry name" value="CBM2_carb-bd_dom_sf"/>
</dbReference>
<dbReference type="Gene3D" id="2.60.40.10">
    <property type="entry name" value="Immunoglobulins"/>
    <property type="match status" value="1"/>
</dbReference>
<evidence type="ECO:0000256" key="5">
    <source>
        <dbReference type="ARBA" id="ARBA00023295"/>
    </source>
</evidence>
<dbReference type="OrthoDB" id="9763537at2"/>
<dbReference type="InterPro" id="IPR017853">
    <property type="entry name" value="GH"/>
</dbReference>
<dbReference type="GO" id="GO:0005975">
    <property type="term" value="P:carbohydrate metabolic process"/>
    <property type="evidence" value="ECO:0007669"/>
    <property type="project" value="InterPro"/>
</dbReference>
<comment type="caution">
    <text evidence="11">The sequence shown here is derived from an EMBL/GenBank/DDBJ whole genome shotgun (WGS) entry which is preliminary data.</text>
</comment>
<dbReference type="InterPro" id="IPR029018">
    <property type="entry name" value="Hex-like_dom2"/>
</dbReference>
<dbReference type="GO" id="GO:0016020">
    <property type="term" value="C:membrane"/>
    <property type="evidence" value="ECO:0007669"/>
    <property type="project" value="TreeGrafter"/>
</dbReference>
<dbReference type="Gene3D" id="3.30.379.10">
    <property type="entry name" value="Chitobiase/beta-hexosaminidase domain 2-like"/>
    <property type="match status" value="1"/>
</dbReference>
<protein>
    <recommendedName>
        <fullName evidence="3">beta-N-acetylhexosaminidase</fullName>
        <ecNumber evidence="3">3.2.1.52</ecNumber>
    </recommendedName>
    <alternativeName>
        <fullName evidence="6">Beta-N-acetylhexosaminidase</fullName>
    </alternativeName>
    <alternativeName>
        <fullName evidence="7">N-acetyl-beta-glucosaminidase</fullName>
    </alternativeName>
</protein>
<dbReference type="InterPro" id="IPR015883">
    <property type="entry name" value="Glyco_hydro_20_cat"/>
</dbReference>
<organism evidence="11 12">
    <name type="scientific">Parashewanella spongiae</name>
    <dbReference type="NCBI Taxonomy" id="342950"/>
    <lineage>
        <taxon>Bacteria</taxon>
        <taxon>Pseudomonadati</taxon>
        <taxon>Pseudomonadota</taxon>
        <taxon>Gammaproteobacteria</taxon>
        <taxon>Alteromonadales</taxon>
        <taxon>Shewanellaceae</taxon>
        <taxon>Parashewanella</taxon>
    </lineage>
</organism>
<feature type="signal peptide" evidence="9">
    <location>
        <begin position="1"/>
        <end position="23"/>
    </location>
</feature>
<keyword evidence="12" id="KW-1185">Reference proteome</keyword>
<dbReference type="EC" id="3.2.1.52" evidence="3"/>
<keyword evidence="5" id="KW-0326">Glycosidase</keyword>
<dbReference type="Gene3D" id="2.60.40.290">
    <property type="match status" value="1"/>
</dbReference>
<dbReference type="Gene3D" id="3.20.20.80">
    <property type="entry name" value="Glycosidases"/>
    <property type="match status" value="1"/>
</dbReference>
<evidence type="ECO:0000256" key="9">
    <source>
        <dbReference type="SAM" id="SignalP"/>
    </source>
</evidence>